<reference evidence="2" key="1">
    <citation type="journal article" date="2014" name="Int. J. Syst. Evol. Microbiol.">
        <title>Complete genome sequence of Corynebacterium casei LMG S-19264T (=DSM 44701T), isolated from a smear-ripened cheese.</title>
        <authorList>
            <consortium name="US DOE Joint Genome Institute (JGI-PGF)"/>
            <person name="Walter F."/>
            <person name="Albersmeier A."/>
            <person name="Kalinowski J."/>
            <person name="Ruckert C."/>
        </authorList>
    </citation>
    <scope>NUCLEOTIDE SEQUENCE</scope>
    <source>
        <strain evidence="2">CGMCC 1.12160</strain>
    </source>
</reference>
<feature type="transmembrane region" description="Helical" evidence="1">
    <location>
        <begin position="390"/>
        <end position="418"/>
    </location>
</feature>
<sequence length="450" mass="47668">MSLTVPAGSPASLTARADTLSRVADNVVTRRDTLTTRRDAALAALPTRRVGDFRAASRDAGTALEGGALGATAIARHMRTYADSLDGAQAVVRDVNRRLGSIQRQISTARAEEDWTEVDRLQGELRRERGVGEDALEEFRRSRRAAVRDLNSEAELWVPGSSSLAPVEAWVAASAAIVPTSIGVDATVLRQVWRGVNADDAQQIATQANKVKAAGTRGWQLYQLGSYATVARLNRNVEAQYQAARAAYQLAQSTPGDLRGMVRAEQNLITALQRLVAQPATQTSQAQRLYGLYESLVGKDKAWDLVHQRFPNVPGDSIRPLRGPLMTRINRISRAVGPVASKIMGPVSVLLGGYDIYTGLADDTLPTDVRASRIIGGVGSVAAGAATTAIAFGLIAATPVGVAVIAVGSVVALGAWAYENREAIAETARDVGGAVVDGAKKVWGWLSGGD</sequence>
<dbReference type="Proteomes" id="UP000605670">
    <property type="component" value="Unassembled WGS sequence"/>
</dbReference>
<keyword evidence="3" id="KW-1185">Reference proteome</keyword>
<proteinExistence type="predicted"/>
<evidence type="ECO:0000256" key="1">
    <source>
        <dbReference type="SAM" id="Phobius"/>
    </source>
</evidence>
<accession>A0A917BT67</accession>
<evidence type="ECO:0000313" key="3">
    <source>
        <dbReference type="Proteomes" id="UP000605670"/>
    </source>
</evidence>
<organism evidence="2 3">
    <name type="scientific">Ornithinimicrobium tianjinense</name>
    <dbReference type="NCBI Taxonomy" id="1195761"/>
    <lineage>
        <taxon>Bacteria</taxon>
        <taxon>Bacillati</taxon>
        <taxon>Actinomycetota</taxon>
        <taxon>Actinomycetes</taxon>
        <taxon>Micrococcales</taxon>
        <taxon>Ornithinimicrobiaceae</taxon>
        <taxon>Ornithinimicrobium</taxon>
    </lineage>
</organism>
<keyword evidence="1" id="KW-0812">Transmembrane</keyword>
<dbReference type="AlphaFoldDB" id="A0A917BT67"/>
<reference evidence="2" key="2">
    <citation type="submission" date="2020-09" db="EMBL/GenBank/DDBJ databases">
        <authorList>
            <person name="Sun Q."/>
            <person name="Zhou Y."/>
        </authorList>
    </citation>
    <scope>NUCLEOTIDE SEQUENCE</scope>
    <source>
        <strain evidence="2">CGMCC 1.12160</strain>
    </source>
</reference>
<keyword evidence="1" id="KW-1133">Transmembrane helix</keyword>
<evidence type="ECO:0000313" key="2">
    <source>
        <dbReference type="EMBL" id="GGF53571.1"/>
    </source>
</evidence>
<comment type="caution">
    <text evidence="2">The sequence shown here is derived from an EMBL/GenBank/DDBJ whole genome shotgun (WGS) entry which is preliminary data.</text>
</comment>
<name>A0A917BT67_9MICO</name>
<dbReference type="EMBL" id="BMEM01000003">
    <property type="protein sequence ID" value="GGF53571.1"/>
    <property type="molecule type" value="Genomic_DNA"/>
</dbReference>
<dbReference type="RefSeq" id="WP_345384973.1">
    <property type="nucleotide sequence ID" value="NZ_BAABKH010000003.1"/>
</dbReference>
<gene>
    <name evidence="2" type="ORF">GCM10011366_21700</name>
</gene>
<keyword evidence="1" id="KW-0472">Membrane</keyword>
<protein>
    <submittedName>
        <fullName evidence="2">Uncharacterized protein</fullName>
    </submittedName>
</protein>